<protein>
    <recommendedName>
        <fullName evidence="3">F-box domain-containing protein</fullName>
    </recommendedName>
</protein>
<dbReference type="EMBL" id="KV417297">
    <property type="protein sequence ID" value="KZO93993.1"/>
    <property type="molecule type" value="Genomic_DNA"/>
</dbReference>
<accession>A0A167JWB4</accession>
<gene>
    <name evidence="1" type="ORF">CALVIDRAFT_600225</name>
</gene>
<evidence type="ECO:0008006" key="3">
    <source>
        <dbReference type="Google" id="ProtNLM"/>
    </source>
</evidence>
<dbReference type="InterPro" id="IPR036047">
    <property type="entry name" value="F-box-like_dom_sf"/>
</dbReference>
<keyword evidence="2" id="KW-1185">Reference proteome</keyword>
<evidence type="ECO:0000313" key="2">
    <source>
        <dbReference type="Proteomes" id="UP000076738"/>
    </source>
</evidence>
<evidence type="ECO:0000313" key="1">
    <source>
        <dbReference type="EMBL" id="KZO93993.1"/>
    </source>
</evidence>
<proteinExistence type="predicted"/>
<name>A0A167JWB4_CALVF</name>
<sequence length="400" mass="46309">MPIPMHGMRSSTSLASINELPNELLCLIFELAHETALLDFRRFFRHDKLTWTTAGTLLSLIWTLSSVSRRWRNLVHSMPSWWTVIPLIDWLHSPWTLEDFAKLSANRPLTLVTNVVDDKLRVRLNSLQTSEVLPRIHTVWIAAPSSARYDEEELSRVRDLVESLALPGLQHVVLHWLLICLDIEWVRNWVAVLARQLVSIQLYNTDLWPLHHHQSLPTMSFPRLDKLTFSRYYECVTSLLVHGVFPSLTELHLGLTLTTEVSSRTMPALRLLTMSAGREDSYRLPFVFLDAAPRLERVEFASRDDFCKELLLYRFHLGHQVPFVQAINAPSLKCLALRGGTLRLSALQKINEHRSALVAPPHDWDIKLEYVRLESDDEKPLPVWWAEQEECMLEEARLAR</sequence>
<dbReference type="Proteomes" id="UP000076738">
    <property type="component" value="Unassembled WGS sequence"/>
</dbReference>
<reference evidence="1 2" key="1">
    <citation type="journal article" date="2016" name="Mol. Biol. Evol.">
        <title>Comparative Genomics of Early-Diverging Mushroom-Forming Fungi Provides Insights into the Origins of Lignocellulose Decay Capabilities.</title>
        <authorList>
            <person name="Nagy L.G."/>
            <person name="Riley R."/>
            <person name="Tritt A."/>
            <person name="Adam C."/>
            <person name="Daum C."/>
            <person name="Floudas D."/>
            <person name="Sun H."/>
            <person name="Yadav J.S."/>
            <person name="Pangilinan J."/>
            <person name="Larsson K.H."/>
            <person name="Matsuura K."/>
            <person name="Barry K."/>
            <person name="Labutti K."/>
            <person name="Kuo R."/>
            <person name="Ohm R.A."/>
            <person name="Bhattacharya S.S."/>
            <person name="Shirouzu T."/>
            <person name="Yoshinaga Y."/>
            <person name="Martin F.M."/>
            <person name="Grigoriev I.V."/>
            <person name="Hibbett D.S."/>
        </authorList>
    </citation>
    <scope>NUCLEOTIDE SEQUENCE [LARGE SCALE GENOMIC DNA]</scope>
    <source>
        <strain evidence="1 2">TUFC12733</strain>
    </source>
</reference>
<organism evidence="1 2">
    <name type="scientific">Calocera viscosa (strain TUFC12733)</name>
    <dbReference type="NCBI Taxonomy" id="1330018"/>
    <lineage>
        <taxon>Eukaryota</taxon>
        <taxon>Fungi</taxon>
        <taxon>Dikarya</taxon>
        <taxon>Basidiomycota</taxon>
        <taxon>Agaricomycotina</taxon>
        <taxon>Dacrymycetes</taxon>
        <taxon>Dacrymycetales</taxon>
        <taxon>Dacrymycetaceae</taxon>
        <taxon>Calocera</taxon>
    </lineage>
</organism>
<dbReference type="OrthoDB" id="3365698at2759"/>
<dbReference type="SUPFAM" id="SSF81383">
    <property type="entry name" value="F-box domain"/>
    <property type="match status" value="1"/>
</dbReference>
<dbReference type="AlphaFoldDB" id="A0A167JWB4"/>